<dbReference type="EMBL" id="CH474074">
    <property type="protein sequence ID" value="EDL82592.1"/>
    <property type="molecule type" value="Genomic_DNA"/>
</dbReference>
<evidence type="ECO:0000313" key="1">
    <source>
        <dbReference type="EMBL" id="EDL82592.1"/>
    </source>
</evidence>
<reference evidence="2" key="1">
    <citation type="submission" date="2005-09" db="EMBL/GenBank/DDBJ databases">
        <authorList>
            <person name="Mural R.J."/>
            <person name="Li P.W."/>
            <person name="Adams M.D."/>
            <person name="Amanatides P.G."/>
            <person name="Baden-Tillson H."/>
            <person name="Barnstead M."/>
            <person name="Chin S.H."/>
            <person name="Dew I."/>
            <person name="Evans C.A."/>
            <person name="Ferriera S."/>
            <person name="Flanigan M."/>
            <person name="Fosler C."/>
            <person name="Glodek A."/>
            <person name="Gu Z."/>
            <person name="Holt R.A."/>
            <person name="Jennings D."/>
            <person name="Kraft C.L."/>
            <person name="Lu F."/>
            <person name="Nguyen T."/>
            <person name="Nusskern D.R."/>
            <person name="Pfannkoch C.M."/>
            <person name="Sitter C."/>
            <person name="Sutton G.G."/>
            <person name="Venter J.C."/>
            <person name="Wang Z."/>
            <person name="Woodage T."/>
            <person name="Zheng X.H."/>
            <person name="Zhong F."/>
        </authorList>
    </citation>
    <scope>NUCLEOTIDE SEQUENCE [LARGE SCALE GENOMIC DNA]</scope>
    <source>
        <strain>BN</strain>
        <strain evidence="2">Sprague-Dawley</strain>
    </source>
</reference>
<organism evidence="1 2">
    <name type="scientific">Rattus norvegicus</name>
    <name type="common">Rat</name>
    <dbReference type="NCBI Taxonomy" id="10116"/>
    <lineage>
        <taxon>Eukaryota</taxon>
        <taxon>Metazoa</taxon>
        <taxon>Chordata</taxon>
        <taxon>Craniata</taxon>
        <taxon>Vertebrata</taxon>
        <taxon>Euteleostomi</taxon>
        <taxon>Mammalia</taxon>
        <taxon>Eutheria</taxon>
        <taxon>Euarchontoglires</taxon>
        <taxon>Glires</taxon>
        <taxon>Rodentia</taxon>
        <taxon>Myomorpha</taxon>
        <taxon>Muroidea</taxon>
        <taxon>Muridae</taxon>
        <taxon>Murinae</taxon>
        <taxon>Rattus</taxon>
    </lineage>
</organism>
<gene>
    <name evidence="1" type="ORF">rCG_43758</name>
</gene>
<sequence length="36" mass="4192">MIKASLENFTSEFSFLKCIFKSCISVYALNQLPDFR</sequence>
<dbReference type="AlphaFoldDB" id="A6KNH8"/>
<evidence type="ECO:0000313" key="2">
    <source>
        <dbReference type="Proteomes" id="UP000234681"/>
    </source>
</evidence>
<dbReference type="Proteomes" id="UP000234681">
    <property type="component" value="Chromosome 2"/>
</dbReference>
<accession>A6KNH8</accession>
<proteinExistence type="predicted"/>
<name>A6KNH8_RAT</name>
<protein>
    <submittedName>
        <fullName evidence="1">RCG43758</fullName>
    </submittedName>
</protein>